<comment type="caution">
    <text evidence="3">The sequence shown here is derived from an EMBL/GenBank/DDBJ whole genome shotgun (WGS) entry which is preliminary data.</text>
</comment>
<dbReference type="EMBL" id="SWFS01000300">
    <property type="protein sequence ID" value="KAA8910833.1"/>
    <property type="molecule type" value="Genomic_DNA"/>
</dbReference>
<accession>A0A642V279</accession>
<name>A0A642V279_9ASCO</name>
<dbReference type="Pfam" id="PF12766">
    <property type="entry name" value="Pyridox_oxase_2"/>
    <property type="match status" value="1"/>
</dbReference>
<dbReference type="VEuPathDB" id="FungiDB:TRICI_004021"/>
<evidence type="ECO:0000313" key="4">
    <source>
        <dbReference type="Proteomes" id="UP000761534"/>
    </source>
</evidence>
<feature type="compositionally biased region" description="Low complexity" evidence="1">
    <location>
        <begin position="79"/>
        <end position="100"/>
    </location>
</feature>
<sequence length="224" mass="25774">MPRARTVVFRSWLFNDKSTGVLLFSTDKRMDKVDDLENRDGRFEACIYFPNEQTQFRFSGFSQLLSPHRDLPSLLSPISQSRPLDSPSRSSNSSTPSSDTHNGSFYPVFTPSYDSANSYDTEFPPPSRDEWMAEYERMWDATPKHIKQGFKNPPPGRLLTKEHQKRLDAISRGVDGSSDESGKDNFVVVLMFINSVDQLELTHPKRTLFTRTKHDEWIEQDTCP</sequence>
<dbReference type="AlphaFoldDB" id="A0A642V279"/>
<dbReference type="GO" id="GO:0010181">
    <property type="term" value="F:FMN binding"/>
    <property type="evidence" value="ECO:0007669"/>
    <property type="project" value="InterPro"/>
</dbReference>
<gene>
    <name evidence="3" type="ORF">TRICI_004021</name>
</gene>
<dbReference type="SUPFAM" id="SSF50475">
    <property type="entry name" value="FMN-binding split barrel"/>
    <property type="match status" value="1"/>
</dbReference>
<dbReference type="InterPro" id="IPR024624">
    <property type="entry name" value="Pyridox_Oxase_Alr4036_FMN-bd"/>
</dbReference>
<dbReference type="OrthoDB" id="5394411at2759"/>
<evidence type="ECO:0000259" key="2">
    <source>
        <dbReference type="Pfam" id="PF12766"/>
    </source>
</evidence>
<evidence type="ECO:0000313" key="3">
    <source>
        <dbReference type="EMBL" id="KAA8910833.1"/>
    </source>
</evidence>
<organism evidence="3 4">
    <name type="scientific">Trichomonascus ciferrii</name>
    <dbReference type="NCBI Taxonomy" id="44093"/>
    <lineage>
        <taxon>Eukaryota</taxon>
        <taxon>Fungi</taxon>
        <taxon>Dikarya</taxon>
        <taxon>Ascomycota</taxon>
        <taxon>Saccharomycotina</taxon>
        <taxon>Dipodascomycetes</taxon>
        <taxon>Dipodascales</taxon>
        <taxon>Trichomonascaceae</taxon>
        <taxon>Trichomonascus</taxon>
        <taxon>Trichomonascus ciferrii complex</taxon>
    </lineage>
</organism>
<dbReference type="PANTHER" id="PTHR28243">
    <property type="entry name" value="AGL049CP"/>
    <property type="match status" value="1"/>
</dbReference>
<protein>
    <recommendedName>
        <fullName evidence="2">Pyridoxamine 5'-phosphate oxidase Alr4036 family FMN-binding domain-containing protein</fullName>
    </recommendedName>
</protein>
<feature type="region of interest" description="Disordered" evidence="1">
    <location>
        <begin position="75"/>
        <end position="104"/>
    </location>
</feature>
<reference evidence="3" key="1">
    <citation type="journal article" date="2019" name="G3 (Bethesda)">
        <title>Genome Assemblies of Two Rare Opportunistic Yeast Pathogens: Diutina rugosa (syn. Candida rugosa) and Trichomonascus ciferrii (syn. Candida ciferrii).</title>
        <authorList>
            <person name="Mixao V."/>
            <person name="Saus E."/>
            <person name="Hansen A.P."/>
            <person name="Lass-Florl C."/>
            <person name="Gabaldon T."/>
        </authorList>
    </citation>
    <scope>NUCLEOTIDE SEQUENCE</scope>
    <source>
        <strain evidence="3">CBS 4856</strain>
    </source>
</reference>
<dbReference type="PANTHER" id="PTHR28243:SF1">
    <property type="entry name" value="PYRIDOXAMINE 5'-PHOSPHATE OXIDASE ALR4036 FAMILY FMN-BINDING DOMAIN-CONTAINING PROTEIN"/>
    <property type="match status" value="1"/>
</dbReference>
<evidence type="ECO:0000256" key="1">
    <source>
        <dbReference type="SAM" id="MobiDB-lite"/>
    </source>
</evidence>
<dbReference type="InterPro" id="IPR012349">
    <property type="entry name" value="Split_barrel_FMN-bd"/>
</dbReference>
<proteinExistence type="predicted"/>
<keyword evidence="4" id="KW-1185">Reference proteome</keyword>
<dbReference type="Proteomes" id="UP000761534">
    <property type="component" value="Unassembled WGS sequence"/>
</dbReference>
<dbReference type="Gene3D" id="2.30.110.10">
    <property type="entry name" value="Electron Transport, Fmn-binding Protein, Chain A"/>
    <property type="match status" value="1"/>
</dbReference>
<feature type="domain" description="Pyridoxamine 5'-phosphate oxidase Alr4036 family FMN-binding" evidence="2">
    <location>
        <begin position="2"/>
        <end position="64"/>
    </location>
</feature>